<proteinExistence type="inferred from homology"/>
<keyword evidence="2 3" id="KW-0175">Coiled coil</keyword>
<dbReference type="eggNOG" id="KOG1655">
    <property type="taxonomic scope" value="Eukaryota"/>
</dbReference>
<feature type="compositionally biased region" description="Basic and acidic residues" evidence="4">
    <location>
        <begin position="195"/>
        <end position="204"/>
    </location>
</feature>
<evidence type="ECO:0000256" key="2">
    <source>
        <dbReference type="ARBA" id="ARBA00023054"/>
    </source>
</evidence>
<sequence>MNRLFGSKSNIEERISSLDVKLAKINAELQTYQQKLSRMREGPGKKTIKQRALNLLKQRRQIEAQKQQLDSQVWNMTQAQMTTDNLQNTMITVDAMKTTNKQLKKTYGKIDVDKIEDLQDEMLDLIEKSNELQDALATSYDVPDEISEGELDAELEALGDEIDYEQELQGEIGSGLPSYLNNESEVPQFIDEPVEGGKEKEVAS</sequence>
<dbReference type="EMBL" id="CAIF01000291">
    <property type="protein sequence ID" value="CCH46971.1"/>
    <property type="molecule type" value="Genomic_DNA"/>
</dbReference>
<evidence type="ECO:0000256" key="1">
    <source>
        <dbReference type="ARBA" id="ARBA00006190"/>
    </source>
</evidence>
<dbReference type="InParanoid" id="K0KUT2"/>
<dbReference type="GO" id="GO:0032511">
    <property type="term" value="P:late endosome to vacuole transport via multivesicular body sorting pathway"/>
    <property type="evidence" value="ECO:0007669"/>
    <property type="project" value="TreeGrafter"/>
</dbReference>
<dbReference type="STRING" id="1206466.K0KUT2"/>
<dbReference type="Proteomes" id="UP000009328">
    <property type="component" value="Unassembled WGS sequence"/>
</dbReference>
<dbReference type="FunCoup" id="K0KUT2">
    <property type="interactions" value="361"/>
</dbReference>
<feature type="coiled-coil region" evidence="3">
    <location>
        <begin position="8"/>
        <end position="72"/>
    </location>
</feature>
<evidence type="ECO:0000256" key="3">
    <source>
        <dbReference type="SAM" id="Coils"/>
    </source>
</evidence>
<dbReference type="InterPro" id="IPR005024">
    <property type="entry name" value="Snf7_fam"/>
</dbReference>
<gene>
    <name evidence="5" type="ORF">BN7_6578</name>
</gene>
<name>K0KUT2_WICCF</name>
<comment type="similarity">
    <text evidence="1">Belongs to the SNF7 family.</text>
</comment>
<accession>K0KUT2</accession>
<comment type="caution">
    <text evidence="5">The sequence shown here is derived from an EMBL/GenBank/DDBJ whole genome shotgun (WGS) entry which is preliminary data.</text>
</comment>
<keyword evidence="6" id="KW-1185">Reference proteome</keyword>
<dbReference type="Pfam" id="PF03357">
    <property type="entry name" value="Snf7"/>
    <property type="match status" value="1"/>
</dbReference>
<evidence type="ECO:0000313" key="6">
    <source>
        <dbReference type="Proteomes" id="UP000009328"/>
    </source>
</evidence>
<feature type="region of interest" description="Disordered" evidence="4">
    <location>
        <begin position="173"/>
        <end position="204"/>
    </location>
</feature>
<reference evidence="5 6" key="1">
    <citation type="journal article" date="2012" name="Eukaryot. Cell">
        <title>Draft genome sequence of Wickerhamomyces ciferrii NRRL Y-1031 F-60-10.</title>
        <authorList>
            <person name="Schneider J."/>
            <person name="Andrea H."/>
            <person name="Blom J."/>
            <person name="Jaenicke S."/>
            <person name="Ruckert C."/>
            <person name="Schorsch C."/>
            <person name="Szczepanowski R."/>
            <person name="Farwick M."/>
            <person name="Goesmann A."/>
            <person name="Puhler A."/>
            <person name="Schaffer S."/>
            <person name="Tauch A."/>
            <person name="Kohler T."/>
            <person name="Brinkrolf K."/>
        </authorList>
    </citation>
    <scope>NUCLEOTIDE SEQUENCE [LARGE SCALE GENOMIC DNA]</scope>
    <source>
        <strain evidence="6">ATCC 14091 / BCRC 22168 / CBS 111 / JCM 3599 / NBRC 0793 / NRRL Y-1031 F-60-10</strain>
    </source>
</reference>
<dbReference type="HOGENOM" id="CLU_079409_0_0_1"/>
<dbReference type="GO" id="GO:0005771">
    <property type="term" value="C:multivesicular body"/>
    <property type="evidence" value="ECO:0007669"/>
    <property type="project" value="TreeGrafter"/>
</dbReference>
<evidence type="ECO:0000313" key="5">
    <source>
        <dbReference type="EMBL" id="CCH46971.1"/>
    </source>
</evidence>
<dbReference type="GO" id="GO:0006900">
    <property type="term" value="P:vesicle budding from membrane"/>
    <property type="evidence" value="ECO:0007669"/>
    <property type="project" value="TreeGrafter"/>
</dbReference>
<evidence type="ECO:0000256" key="4">
    <source>
        <dbReference type="SAM" id="MobiDB-lite"/>
    </source>
</evidence>
<organism evidence="5 6">
    <name type="scientific">Wickerhamomyces ciferrii (strain ATCC 14091 / BCRC 22168 / CBS 111 / JCM 3599 / NBRC 0793 / NRRL Y-1031 F-60-10)</name>
    <name type="common">Yeast</name>
    <name type="synonym">Pichia ciferrii</name>
    <dbReference type="NCBI Taxonomy" id="1206466"/>
    <lineage>
        <taxon>Eukaryota</taxon>
        <taxon>Fungi</taxon>
        <taxon>Dikarya</taxon>
        <taxon>Ascomycota</taxon>
        <taxon>Saccharomycotina</taxon>
        <taxon>Saccharomycetes</taxon>
        <taxon>Phaffomycetales</taxon>
        <taxon>Wickerhamomycetaceae</taxon>
        <taxon>Wickerhamomyces</taxon>
    </lineage>
</organism>
<dbReference type="PANTHER" id="PTHR22761">
    <property type="entry name" value="CHARGED MULTIVESICULAR BODY PROTEIN"/>
    <property type="match status" value="1"/>
</dbReference>
<dbReference type="PANTHER" id="PTHR22761:SF12">
    <property type="entry name" value="CHARGED MULTIVESICULAR BODY PROTEIN 5"/>
    <property type="match status" value="1"/>
</dbReference>
<dbReference type="AlphaFoldDB" id="K0KUT2"/>
<dbReference type="Gene3D" id="6.10.250.1710">
    <property type="match status" value="1"/>
</dbReference>
<protein>
    <submittedName>
        <fullName evidence="5">Charged multivesicular body protein</fullName>
    </submittedName>
</protein>